<comment type="similarity">
    <text evidence="4 10">Belongs to the HAD-like hydrolase superfamily. CbbY/CbbZ/Gph/YieH family.</text>
</comment>
<accession>A0A1I2VT88</accession>
<dbReference type="InterPro" id="IPR037512">
    <property type="entry name" value="PGPase_prok"/>
</dbReference>
<dbReference type="GO" id="GO:0046872">
    <property type="term" value="F:metal ion binding"/>
    <property type="evidence" value="ECO:0007669"/>
    <property type="project" value="UniProtKB-KW"/>
</dbReference>
<reference evidence="12" key="1">
    <citation type="submission" date="2016-10" db="EMBL/GenBank/DDBJ databases">
        <authorList>
            <person name="Varghese N."/>
            <person name="Submissions S."/>
        </authorList>
    </citation>
    <scope>NUCLEOTIDE SEQUENCE [LARGE SCALE GENOMIC DNA]</scope>
    <source>
        <strain evidence="12">Gh-105</strain>
    </source>
</reference>
<dbReference type="Pfam" id="PF13419">
    <property type="entry name" value="HAD_2"/>
    <property type="match status" value="1"/>
</dbReference>
<dbReference type="InterPro" id="IPR050155">
    <property type="entry name" value="HAD-like_hydrolase_sf"/>
</dbReference>
<dbReference type="InterPro" id="IPR023214">
    <property type="entry name" value="HAD_sf"/>
</dbReference>
<dbReference type="SFLD" id="SFLDG01129">
    <property type="entry name" value="C1.5:_HAD__Beta-PGM__Phosphata"/>
    <property type="match status" value="1"/>
</dbReference>
<evidence type="ECO:0000313" key="11">
    <source>
        <dbReference type="EMBL" id="SFG92448.1"/>
    </source>
</evidence>
<dbReference type="EC" id="3.1.3.18" evidence="5 10"/>
<evidence type="ECO:0000256" key="4">
    <source>
        <dbReference type="ARBA" id="ARBA00006171"/>
    </source>
</evidence>
<dbReference type="SUPFAM" id="SSF56784">
    <property type="entry name" value="HAD-like"/>
    <property type="match status" value="1"/>
</dbReference>
<dbReference type="Gene3D" id="3.40.50.1000">
    <property type="entry name" value="HAD superfamily/HAD-like"/>
    <property type="match status" value="1"/>
</dbReference>
<dbReference type="SFLD" id="SFLDS00003">
    <property type="entry name" value="Haloacid_Dehalogenase"/>
    <property type="match status" value="1"/>
</dbReference>
<evidence type="ECO:0000313" key="12">
    <source>
        <dbReference type="Proteomes" id="UP000199229"/>
    </source>
</evidence>
<dbReference type="PRINTS" id="PR00413">
    <property type="entry name" value="HADHALOGNASE"/>
</dbReference>
<sequence>MSSVETSPARSPSGLPPIAVFDLDGTLAETAGDLVGTLNAILAQEGLKTLDLAQARDMIGAGAKALIRRGFEAAGEPLDDSRLETLFVAFLDHYGRHLCDHSHLFAGVTEALDALARRGFALAVCTNKVEAHALALLERLGVAGRFSAICGRDTFAHYKPDPRHITLTIERAGGDPARAVMVGDSRADIDAAKAAGIPVIAVPFGYTDLPVEALGPDRVIAHFDDLAAAVDALVPAARG</sequence>
<feature type="binding site" evidence="10">
    <location>
        <position position="24"/>
    </location>
    <ligand>
        <name>Mg(2+)</name>
        <dbReference type="ChEBI" id="CHEBI:18420"/>
    </ligand>
</feature>
<evidence type="ECO:0000256" key="9">
    <source>
        <dbReference type="ARBA" id="ARBA00023277"/>
    </source>
</evidence>
<keyword evidence="7 10" id="KW-0378">Hydrolase</keyword>
<evidence type="ECO:0000256" key="8">
    <source>
        <dbReference type="ARBA" id="ARBA00022842"/>
    </source>
</evidence>
<evidence type="ECO:0000256" key="10">
    <source>
        <dbReference type="HAMAP-Rule" id="MF_00495"/>
    </source>
</evidence>
<dbReference type="NCBIfam" id="TIGR01549">
    <property type="entry name" value="HAD-SF-IA-v1"/>
    <property type="match status" value="1"/>
</dbReference>
<keyword evidence="6 10" id="KW-0479">Metal-binding</keyword>
<dbReference type="UniPathway" id="UPA00865">
    <property type="reaction ID" value="UER00834"/>
</dbReference>
<evidence type="ECO:0000256" key="1">
    <source>
        <dbReference type="ARBA" id="ARBA00000830"/>
    </source>
</evidence>
<proteinExistence type="inferred from homology"/>
<dbReference type="Gene3D" id="1.10.150.240">
    <property type="entry name" value="Putative phosphatase, domain 2"/>
    <property type="match status" value="1"/>
</dbReference>
<comment type="cofactor">
    <cofactor evidence="2 10">
        <name>Mg(2+)</name>
        <dbReference type="ChEBI" id="CHEBI:18420"/>
    </cofactor>
</comment>
<comment type="pathway">
    <text evidence="3 10">Organic acid metabolism; glycolate biosynthesis; glycolate from 2-phosphoglycolate: step 1/1.</text>
</comment>
<comment type="function">
    <text evidence="10">Specifically catalyzes the dephosphorylation of 2-phosphoglycolate. Is involved in the dissimilation of the intracellular 2-phosphoglycolate formed during the DNA repair of 3'-phosphoglycolate ends, a major class of DNA lesions induced by oxidative stress.</text>
</comment>
<dbReference type="HAMAP" id="MF_00495">
    <property type="entry name" value="GPH_hydrolase_bact"/>
    <property type="match status" value="1"/>
</dbReference>
<dbReference type="SFLD" id="SFLDG01135">
    <property type="entry name" value="C1.5.6:_HAD__Beta-PGM__Phospha"/>
    <property type="match status" value="1"/>
</dbReference>
<dbReference type="PANTHER" id="PTHR43434">
    <property type="entry name" value="PHOSPHOGLYCOLATE PHOSPHATASE"/>
    <property type="match status" value="1"/>
</dbReference>
<dbReference type="InterPro" id="IPR023198">
    <property type="entry name" value="PGP-like_dom2"/>
</dbReference>
<keyword evidence="12" id="KW-1185">Reference proteome</keyword>
<dbReference type="AlphaFoldDB" id="A0A1I2VT88"/>
<evidence type="ECO:0000256" key="5">
    <source>
        <dbReference type="ARBA" id="ARBA00013078"/>
    </source>
</evidence>
<dbReference type="GO" id="GO:0046295">
    <property type="term" value="P:glycolate biosynthetic process"/>
    <property type="evidence" value="ECO:0007669"/>
    <property type="project" value="UniProtKB-UniRule"/>
</dbReference>
<dbReference type="GO" id="GO:0005975">
    <property type="term" value="P:carbohydrate metabolic process"/>
    <property type="evidence" value="ECO:0007669"/>
    <property type="project" value="InterPro"/>
</dbReference>
<gene>
    <name evidence="11" type="ORF">SAMN05192565_11756</name>
</gene>
<organism evidence="11 12">
    <name type="scientific">Methylobacterium gossipiicola</name>
    <dbReference type="NCBI Taxonomy" id="582675"/>
    <lineage>
        <taxon>Bacteria</taxon>
        <taxon>Pseudomonadati</taxon>
        <taxon>Pseudomonadota</taxon>
        <taxon>Alphaproteobacteria</taxon>
        <taxon>Hyphomicrobiales</taxon>
        <taxon>Methylobacteriaceae</taxon>
        <taxon>Methylobacterium</taxon>
    </lineage>
</organism>
<name>A0A1I2VT88_9HYPH</name>
<dbReference type="EMBL" id="FOPM01000017">
    <property type="protein sequence ID" value="SFG92448.1"/>
    <property type="molecule type" value="Genomic_DNA"/>
</dbReference>
<keyword evidence="8 10" id="KW-0460">Magnesium</keyword>
<dbReference type="FunFam" id="3.40.50.1000:FF:000022">
    <property type="entry name" value="Phosphoglycolate phosphatase"/>
    <property type="match status" value="1"/>
</dbReference>
<dbReference type="InterPro" id="IPR036412">
    <property type="entry name" value="HAD-like_sf"/>
</dbReference>
<dbReference type="GO" id="GO:0006281">
    <property type="term" value="P:DNA repair"/>
    <property type="evidence" value="ECO:0007669"/>
    <property type="project" value="TreeGrafter"/>
</dbReference>
<dbReference type="GO" id="GO:0008967">
    <property type="term" value="F:phosphoglycolate phosphatase activity"/>
    <property type="evidence" value="ECO:0007669"/>
    <property type="project" value="UniProtKB-UniRule"/>
</dbReference>
<dbReference type="RefSeq" id="WP_091973180.1">
    <property type="nucleotide sequence ID" value="NZ_FOPM01000017.1"/>
</dbReference>
<dbReference type="STRING" id="582675.SAMN05192565_11756"/>
<evidence type="ECO:0000256" key="3">
    <source>
        <dbReference type="ARBA" id="ARBA00004818"/>
    </source>
</evidence>
<evidence type="ECO:0000256" key="2">
    <source>
        <dbReference type="ARBA" id="ARBA00001946"/>
    </source>
</evidence>
<evidence type="ECO:0000256" key="7">
    <source>
        <dbReference type="ARBA" id="ARBA00022801"/>
    </source>
</evidence>
<protein>
    <recommendedName>
        <fullName evidence="5 10">Phosphoglycolate phosphatase</fullName>
        <shortName evidence="10">PGP</shortName>
        <shortName evidence="10">PGPase</shortName>
        <ecNumber evidence="5 10">3.1.3.18</ecNumber>
    </recommendedName>
</protein>
<feature type="active site" description="Nucleophile" evidence="10">
    <location>
        <position position="22"/>
    </location>
</feature>
<dbReference type="OrthoDB" id="9793014at2"/>
<dbReference type="InterPro" id="IPR006439">
    <property type="entry name" value="HAD-SF_hydro_IA"/>
</dbReference>
<feature type="binding site" evidence="10">
    <location>
        <position position="184"/>
    </location>
    <ligand>
        <name>Mg(2+)</name>
        <dbReference type="ChEBI" id="CHEBI:18420"/>
    </ligand>
</feature>
<dbReference type="PANTHER" id="PTHR43434:SF1">
    <property type="entry name" value="PHOSPHOGLYCOLATE PHOSPHATASE"/>
    <property type="match status" value="1"/>
</dbReference>
<dbReference type="Proteomes" id="UP000199229">
    <property type="component" value="Unassembled WGS sequence"/>
</dbReference>
<dbReference type="InterPro" id="IPR041492">
    <property type="entry name" value="HAD_2"/>
</dbReference>
<dbReference type="GO" id="GO:0005829">
    <property type="term" value="C:cytosol"/>
    <property type="evidence" value="ECO:0007669"/>
    <property type="project" value="TreeGrafter"/>
</dbReference>
<comment type="catalytic activity">
    <reaction evidence="1 10">
        <text>2-phosphoglycolate + H2O = glycolate + phosphate</text>
        <dbReference type="Rhea" id="RHEA:14369"/>
        <dbReference type="ChEBI" id="CHEBI:15377"/>
        <dbReference type="ChEBI" id="CHEBI:29805"/>
        <dbReference type="ChEBI" id="CHEBI:43474"/>
        <dbReference type="ChEBI" id="CHEBI:58033"/>
        <dbReference type="EC" id="3.1.3.18"/>
    </reaction>
</comment>
<feature type="binding site" evidence="10">
    <location>
        <position position="22"/>
    </location>
    <ligand>
        <name>Mg(2+)</name>
        <dbReference type="ChEBI" id="CHEBI:18420"/>
    </ligand>
</feature>
<keyword evidence="9 10" id="KW-0119">Carbohydrate metabolism</keyword>
<evidence type="ECO:0000256" key="6">
    <source>
        <dbReference type="ARBA" id="ARBA00022723"/>
    </source>
</evidence>